<feature type="compositionally biased region" description="Low complexity" evidence="8">
    <location>
        <begin position="430"/>
        <end position="443"/>
    </location>
</feature>
<gene>
    <name evidence="10" type="primary">prkC_2</name>
    <name evidence="10" type="ORF">NCTC10797_00613</name>
</gene>
<keyword evidence="5 10" id="KW-0418">Kinase</keyword>
<keyword evidence="6 7" id="KW-0067">ATP-binding</keyword>
<dbReference type="PROSITE" id="PS00108">
    <property type="entry name" value="PROTEIN_KINASE_ST"/>
    <property type="match status" value="1"/>
</dbReference>
<feature type="region of interest" description="Disordered" evidence="8">
    <location>
        <begin position="425"/>
        <end position="451"/>
    </location>
</feature>
<evidence type="ECO:0000313" key="10">
    <source>
        <dbReference type="EMBL" id="VFA96858.1"/>
    </source>
</evidence>
<dbReference type="Pfam" id="PF00069">
    <property type="entry name" value="Pkinase"/>
    <property type="match status" value="1"/>
</dbReference>
<name>A0A4U8W5Q4_9NOCA</name>
<feature type="binding site" evidence="7">
    <location>
        <position position="73"/>
    </location>
    <ligand>
        <name>ATP</name>
        <dbReference type="ChEBI" id="CHEBI:30616"/>
    </ligand>
</feature>
<keyword evidence="4 7" id="KW-0547">Nucleotide-binding</keyword>
<dbReference type="CDD" id="cd14014">
    <property type="entry name" value="STKc_PknB_like"/>
    <property type="match status" value="1"/>
</dbReference>
<dbReference type="PANTHER" id="PTHR43289">
    <property type="entry name" value="MITOGEN-ACTIVATED PROTEIN KINASE KINASE KINASE 20-RELATED"/>
    <property type="match status" value="1"/>
</dbReference>
<evidence type="ECO:0000256" key="6">
    <source>
        <dbReference type="ARBA" id="ARBA00022840"/>
    </source>
</evidence>
<evidence type="ECO:0000256" key="2">
    <source>
        <dbReference type="ARBA" id="ARBA00022527"/>
    </source>
</evidence>
<dbReference type="PROSITE" id="PS00107">
    <property type="entry name" value="PROTEIN_KINASE_ATP"/>
    <property type="match status" value="1"/>
</dbReference>
<evidence type="ECO:0000313" key="11">
    <source>
        <dbReference type="Proteomes" id="UP000290439"/>
    </source>
</evidence>
<feature type="compositionally biased region" description="Basic and acidic residues" evidence="8">
    <location>
        <begin position="365"/>
        <end position="381"/>
    </location>
</feature>
<reference evidence="10 11" key="1">
    <citation type="submission" date="2019-02" db="EMBL/GenBank/DDBJ databases">
        <authorList>
            <consortium name="Pathogen Informatics"/>
        </authorList>
    </citation>
    <scope>NUCLEOTIDE SEQUENCE [LARGE SCALE GENOMIC DNA]</scope>
    <source>
        <strain evidence="10 11">3012STDY6756504</strain>
    </source>
</reference>
<organism evidence="10 11">
    <name type="scientific">Nocardia cyriacigeorgica</name>
    <dbReference type="NCBI Taxonomy" id="135487"/>
    <lineage>
        <taxon>Bacteria</taxon>
        <taxon>Bacillati</taxon>
        <taxon>Actinomycetota</taxon>
        <taxon>Actinomycetes</taxon>
        <taxon>Mycobacteriales</taxon>
        <taxon>Nocardiaceae</taxon>
        <taxon>Nocardia</taxon>
    </lineage>
</organism>
<evidence type="ECO:0000256" key="8">
    <source>
        <dbReference type="SAM" id="MobiDB-lite"/>
    </source>
</evidence>
<dbReference type="InterPro" id="IPR017441">
    <property type="entry name" value="Protein_kinase_ATP_BS"/>
</dbReference>
<evidence type="ECO:0000256" key="1">
    <source>
        <dbReference type="ARBA" id="ARBA00012513"/>
    </source>
</evidence>
<dbReference type="SUPFAM" id="SSF56112">
    <property type="entry name" value="Protein kinase-like (PK-like)"/>
    <property type="match status" value="1"/>
</dbReference>
<evidence type="ECO:0000256" key="3">
    <source>
        <dbReference type="ARBA" id="ARBA00022679"/>
    </source>
</evidence>
<evidence type="ECO:0000259" key="9">
    <source>
        <dbReference type="PROSITE" id="PS50011"/>
    </source>
</evidence>
<feature type="region of interest" description="Disordered" evidence="8">
    <location>
        <begin position="341"/>
        <end position="397"/>
    </location>
</feature>
<dbReference type="EMBL" id="LR215973">
    <property type="protein sequence ID" value="VFA96858.1"/>
    <property type="molecule type" value="Genomic_DNA"/>
</dbReference>
<dbReference type="InterPro" id="IPR008271">
    <property type="entry name" value="Ser/Thr_kinase_AS"/>
</dbReference>
<evidence type="ECO:0000256" key="4">
    <source>
        <dbReference type="ARBA" id="ARBA00022741"/>
    </source>
</evidence>
<evidence type="ECO:0000256" key="5">
    <source>
        <dbReference type="ARBA" id="ARBA00022777"/>
    </source>
</evidence>
<feature type="compositionally biased region" description="Low complexity" evidence="8">
    <location>
        <begin position="341"/>
        <end position="352"/>
    </location>
</feature>
<accession>A0A4U8W5Q4</accession>
<dbReference type="Proteomes" id="UP000290439">
    <property type="component" value="Chromosome"/>
</dbReference>
<dbReference type="InterPro" id="IPR000719">
    <property type="entry name" value="Prot_kinase_dom"/>
</dbReference>
<dbReference type="SMART" id="SM00220">
    <property type="entry name" value="S_TKc"/>
    <property type="match status" value="1"/>
</dbReference>
<dbReference type="GO" id="GO:0005524">
    <property type="term" value="F:ATP binding"/>
    <property type="evidence" value="ECO:0007669"/>
    <property type="project" value="UniProtKB-UniRule"/>
</dbReference>
<proteinExistence type="predicted"/>
<dbReference type="GO" id="GO:0004674">
    <property type="term" value="F:protein serine/threonine kinase activity"/>
    <property type="evidence" value="ECO:0007669"/>
    <property type="project" value="UniProtKB-KW"/>
</dbReference>
<keyword evidence="3 10" id="KW-0808">Transferase</keyword>
<dbReference type="Gene3D" id="1.10.510.10">
    <property type="entry name" value="Transferase(Phosphotransferase) domain 1"/>
    <property type="match status" value="1"/>
</dbReference>
<dbReference type="Gene3D" id="3.30.200.20">
    <property type="entry name" value="Phosphorylase Kinase, domain 1"/>
    <property type="match status" value="1"/>
</dbReference>
<sequence>MAGAARAPATLVPNARAVSYAICHISRRFGVGAIDTGQLIAEHYRLVERIGSGGTGVVWRAIDERLQRSVAVKQIHIKPSLPEAERDVLRQRAIREARNAARFQHPNAIVVFDITEHNGDPCLVMEYLKSRSLAQVLSAQGAVPLNQVARIGEQVASALIAAHQAGIVHRDVKPGNVLLDDHGTVKITDFGISRAAGDVTLTETGLICGTAAYLAPEVARGADPTPAADVFALGATLFHALEGEPPYGASSNPLAVLYAAANGQVSEPRNAGPATDFLLQLLSPQPEDRPTMRMARDQLAAFADAGADAVPAGFVPASEAYGRRNGDGATEVVATRALRSRAAAAGPATERQPAPRRSSVAVDTAAHRPVEPARDHPDTAAHPRTTTQPRPASPAAGKRRAVLIGALVGAVVAVSALLVSAFNSADDDSSPQASASSVATAPSGDASTSAAVPLLGQTPSVGGKVTDIGAAGQLVERFYSDPESSWSLLTPAAQKVYTDQQGFRQYWSADGRTIQSFGRIYAPNGVNADGSVDMRVTGLTYGGQSKNPDLRIIDAGGGRLLIDSDTR</sequence>
<evidence type="ECO:0000256" key="7">
    <source>
        <dbReference type="PROSITE-ProRule" id="PRU10141"/>
    </source>
</evidence>
<protein>
    <recommendedName>
        <fullName evidence="1">non-specific serine/threonine protein kinase</fullName>
        <ecNumber evidence="1">2.7.11.1</ecNumber>
    </recommendedName>
</protein>
<dbReference type="EC" id="2.7.11.1" evidence="1"/>
<dbReference type="InterPro" id="IPR011009">
    <property type="entry name" value="Kinase-like_dom_sf"/>
</dbReference>
<keyword evidence="2" id="KW-0723">Serine/threonine-protein kinase</keyword>
<feature type="domain" description="Protein kinase" evidence="9">
    <location>
        <begin position="44"/>
        <end position="302"/>
    </location>
</feature>
<dbReference type="PROSITE" id="PS50011">
    <property type="entry name" value="PROTEIN_KINASE_DOM"/>
    <property type="match status" value="1"/>
</dbReference>
<dbReference type="PANTHER" id="PTHR43289:SF6">
    <property type="entry name" value="SERINE_THREONINE-PROTEIN KINASE NEKL-3"/>
    <property type="match status" value="1"/>
</dbReference>
<dbReference type="AlphaFoldDB" id="A0A4U8W5Q4"/>